<feature type="compositionally biased region" description="Polar residues" evidence="9">
    <location>
        <begin position="242"/>
        <end position="251"/>
    </location>
</feature>
<feature type="compositionally biased region" description="Polar residues" evidence="9">
    <location>
        <begin position="73"/>
        <end position="82"/>
    </location>
</feature>
<name>A0A6J3LP28_9HYME</name>
<dbReference type="GO" id="GO:0016192">
    <property type="term" value="P:vesicle-mediated transport"/>
    <property type="evidence" value="ECO:0007669"/>
    <property type="project" value="UniProtKB-ARBA"/>
</dbReference>
<evidence type="ECO:0000256" key="9">
    <source>
        <dbReference type="SAM" id="MobiDB-lite"/>
    </source>
</evidence>
<dbReference type="PRINTS" id="PR00452">
    <property type="entry name" value="SH3DOMAIN"/>
</dbReference>
<dbReference type="InterPro" id="IPR035656">
    <property type="entry name" value="Nostrin_SH3"/>
</dbReference>
<dbReference type="PROSITE" id="PS50002">
    <property type="entry name" value="SH3"/>
    <property type="match status" value="1"/>
</dbReference>
<keyword evidence="4" id="KW-0597">Phosphoprotein</keyword>
<dbReference type="InterPro" id="IPR001060">
    <property type="entry name" value="FCH_dom"/>
</dbReference>
<accession>A0A6J3LP28</accession>
<evidence type="ECO:0000256" key="5">
    <source>
        <dbReference type="ARBA" id="ARBA00023054"/>
    </source>
</evidence>
<dbReference type="InterPro" id="IPR027267">
    <property type="entry name" value="AH/BAR_dom_sf"/>
</dbReference>
<dbReference type="SMART" id="SM00326">
    <property type="entry name" value="SH3"/>
    <property type="match status" value="1"/>
</dbReference>
<feature type="compositionally biased region" description="Basic and acidic residues" evidence="9">
    <location>
        <begin position="217"/>
        <end position="241"/>
    </location>
</feature>
<reference evidence="13" key="1">
    <citation type="submission" date="2025-08" db="UniProtKB">
        <authorList>
            <consortium name="RefSeq"/>
        </authorList>
    </citation>
    <scope>IDENTIFICATION</scope>
    <source>
        <tissue evidence="13">Muscle</tissue>
    </source>
</reference>
<proteinExistence type="predicted"/>
<dbReference type="CDD" id="cd11823">
    <property type="entry name" value="SH3_Nostrin"/>
    <property type="match status" value="1"/>
</dbReference>
<dbReference type="FunFam" id="2.30.30.40:FF:000072">
    <property type="entry name" value="Unconventional Myosin IB"/>
    <property type="match status" value="1"/>
</dbReference>
<evidence type="ECO:0000256" key="1">
    <source>
        <dbReference type="ARBA" id="ARBA00004245"/>
    </source>
</evidence>
<dbReference type="Gene3D" id="6.10.140.470">
    <property type="match status" value="1"/>
</dbReference>
<dbReference type="Proteomes" id="UP000504631">
    <property type="component" value="Unplaced"/>
</dbReference>
<dbReference type="GO" id="GO:0005737">
    <property type="term" value="C:cytoplasm"/>
    <property type="evidence" value="ECO:0007669"/>
    <property type="project" value="TreeGrafter"/>
</dbReference>
<dbReference type="PRINTS" id="PR00499">
    <property type="entry name" value="P67PHOX"/>
</dbReference>
<dbReference type="Pfam" id="PF00611">
    <property type="entry name" value="FCH"/>
    <property type="match status" value="1"/>
</dbReference>
<feature type="domain" description="F-BAR" evidence="11">
    <location>
        <begin position="576"/>
        <end position="862"/>
    </location>
</feature>
<evidence type="ECO:0000256" key="8">
    <source>
        <dbReference type="PROSITE-ProRule" id="PRU01077"/>
    </source>
</evidence>
<feature type="region of interest" description="Disordered" evidence="9">
    <location>
        <begin position="162"/>
        <end position="278"/>
    </location>
</feature>
<feature type="domain" description="SH3" evidence="10">
    <location>
        <begin position="1087"/>
        <end position="1145"/>
    </location>
</feature>
<feature type="compositionally biased region" description="Basic and acidic residues" evidence="9">
    <location>
        <begin position="164"/>
        <end position="177"/>
    </location>
</feature>
<sequence length="1145" mass="127509">MEEARHAWATLKSVRKLTLLNGNGNGNDNGNGVNGNSTTVWYDIPAPVIIHCCQELPDASKSDRVEPIEETASVATTNQESTTDTRDNKGPEKRGDEKEGENRCRNTVELTAVTSVKTDDDGVPKISFSFLHSDDKSRTAVVERATVTGETTTTWTTATVTTNKNDEDTSTRDELYDFPRNSYVQDEIESEKAVESERESKVAKDDEEIRGTSPAKFHGESAEIRNEIDHRNVTDSQDSKESSGASRQEVTSAEKASDPTIAINVANSEGKTDPCDPANRRKRHCDGYDAAGCSYSDVECSNDSLSNAVARREQRYPKVLSASLEHGTIGLGDKPRTEASNRPIDLPLSKRSIRETREKLGEIYRWVRSPVSNTRLPRLFSRPRTNVLKLQKHRLGKAWEKMRNWLRDETSRINEVVNKHARLQAVGALSEESCTVTVPNGNSASYDLTKARTPELGSITRVEEFGLSSVSQEHLKSSSSSPETAIASSKTNVALHRAPTKTTGLGKMIATSDNVLNEKSELSIVPVSFSMDKLCSDTEIDETHDAATAAEIDSRDHARKAGLIKRRMLGSIRGLMASTHLLHSVSVHETEEGGQGGFEDVRRYVKQGGDFCKELASILHERAELEATYAKGLSKLSNKLTKACAKDQGGNGSGGVNEAWRCVGEEMEAAAEAHRIWGITLSEQLAKPIRVGVAEAQGRSRKSIENSVDKAGKSLHEWRNIAIKSKKQSFACARENERLQDLARLQSISQSQQSNNKSSTHHMTEKEVSKLEARRRKAEDSSRRADTEFYTVSVRAERARLEFESTMRKGAKQMELLEEERLSALKDLANVYLAHLQALAPRLQQSADRLAAPIRNCNVSQDIEILKNLIRRVESNDGCNAEQLLPDFYAEHVTLAMNRERRKQALVRVLHLIRQDLERERRGREGLETLHRAFIATPAFAADESTQNVTEKLHHMRSMLLYLEAARYKVGGTLAEVEGSKRDKHPLAEHILVSRDKQGLQQSVLKIPSWAKNESFEIQEDEDEMDVHLVKDHDTDSRHWADRTAGDGNSENPPDEDDFSDFDEFSSHSEDNNNQDVDATETGGKSDATEQCRAIYQYSANLNDELSLSPGDLITVHQKQPDGWWIGECRGRTGIFPATYVQVIN</sequence>
<evidence type="ECO:0000313" key="13">
    <source>
        <dbReference type="RefSeq" id="XP_033365699.1"/>
    </source>
</evidence>
<feature type="compositionally biased region" description="Low complexity" evidence="9">
    <location>
        <begin position="748"/>
        <end position="758"/>
    </location>
</feature>
<evidence type="ECO:0000256" key="2">
    <source>
        <dbReference type="ARBA" id="ARBA00022443"/>
    </source>
</evidence>
<protein>
    <submittedName>
        <fullName evidence="13">Uncharacterized protein LOC117242831 isoform X1</fullName>
    </submittedName>
</protein>
<keyword evidence="2 7" id="KW-0728">SH3 domain</keyword>
<feature type="region of interest" description="Disordered" evidence="9">
    <location>
        <begin position="748"/>
        <end position="784"/>
    </location>
</feature>
<dbReference type="InterPro" id="IPR057870">
    <property type="entry name" value="HR1_TOCA"/>
</dbReference>
<dbReference type="InterPro" id="IPR036028">
    <property type="entry name" value="SH3-like_dom_sf"/>
</dbReference>
<dbReference type="KEGG" id="bvk:117242831"/>
<dbReference type="Gene3D" id="2.30.30.40">
    <property type="entry name" value="SH3 Domains"/>
    <property type="match status" value="1"/>
</dbReference>
<feature type="compositionally biased region" description="Acidic residues" evidence="9">
    <location>
        <begin position="1053"/>
        <end position="1064"/>
    </location>
</feature>
<keyword evidence="3" id="KW-0963">Cytoplasm</keyword>
<dbReference type="AlphaFoldDB" id="A0A6J3LP28"/>
<dbReference type="GO" id="GO:0043226">
    <property type="term" value="C:organelle"/>
    <property type="evidence" value="ECO:0007669"/>
    <property type="project" value="UniProtKB-ARBA"/>
</dbReference>
<dbReference type="SMART" id="SM00055">
    <property type="entry name" value="FCH"/>
    <property type="match status" value="1"/>
</dbReference>
<organism evidence="12 13">
    <name type="scientific">Bombus vosnesenskii</name>
    <dbReference type="NCBI Taxonomy" id="207650"/>
    <lineage>
        <taxon>Eukaryota</taxon>
        <taxon>Metazoa</taxon>
        <taxon>Ecdysozoa</taxon>
        <taxon>Arthropoda</taxon>
        <taxon>Hexapoda</taxon>
        <taxon>Insecta</taxon>
        <taxon>Pterygota</taxon>
        <taxon>Neoptera</taxon>
        <taxon>Endopterygota</taxon>
        <taxon>Hymenoptera</taxon>
        <taxon>Apocrita</taxon>
        <taxon>Aculeata</taxon>
        <taxon>Apoidea</taxon>
        <taxon>Anthophila</taxon>
        <taxon>Apidae</taxon>
        <taxon>Bombus</taxon>
        <taxon>Pyrobombus</taxon>
    </lineage>
</organism>
<evidence type="ECO:0000313" key="12">
    <source>
        <dbReference type="Proteomes" id="UP000504631"/>
    </source>
</evidence>
<keyword evidence="12" id="KW-1185">Reference proteome</keyword>
<dbReference type="GeneID" id="117242831"/>
<feature type="compositionally biased region" description="Basic and acidic residues" evidence="9">
    <location>
        <begin position="83"/>
        <end position="103"/>
    </location>
</feature>
<evidence type="ECO:0000259" key="10">
    <source>
        <dbReference type="PROSITE" id="PS50002"/>
    </source>
</evidence>
<dbReference type="InterPro" id="IPR001452">
    <property type="entry name" value="SH3_domain"/>
</dbReference>
<dbReference type="PANTHER" id="PTHR23065:SF7">
    <property type="entry name" value="NOSTRIN, ISOFORM H"/>
    <property type="match status" value="1"/>
</dbReference>
<dbReference type="CTD" id="8673992"/>
<evidence type="ECO:0000256" key="3">
    <source>
        <dbReference type="ARBA" id="ARBA00022490"/>
    </source>
</evidence>
<evidence type="ECO:0000256" key="6">
    <source>
        <dbReference type="ARBA" id="ARBA00023212"/>
    </source>
</evidence>
<feature type="compositionally biased region" description="Basic and acidic residues" evidence="9">
    <location>
        <begin position="190"/>
        <end position="210"/>
    </location>
</feature>
<evidence type="ECO:0000259" key="11">
    <source>
        <dbReference type="PROSITE" id="PS51741"/>
    </source>
</evidence>
<dbReference type="Gene3D" id="1.20.1270.60">
    <property type="entry name" value="Arfaptin homology (AH) domain/BAR domain"/>
    <property type="match status" value="1"/>
</dbReference>
<keyword evidence="5 8" id="KW-0175">Coiled coil</keyword>
<dbReference type="Pfam" id="PF25610">
    <property type="entry name" value="HR1_TOCA"/>
    <property type="match status" value="1"/>
</dbReference>
<dbReference type="Pfam" id="PF14604">
    <property type="entry name" value="SH3_9"/>
    <property type="match status" value="1"/>
</dbReference>
<feature type="compositionally biased region" description="Basic and acidic residues" evidence="9">
    <location>
        <begin position="762"/>
        <end position="784"/>
    </location>
</feature>
<dbReference type="SUPFAM" id="SSF50044">
    <property type="entry name" value="SH3-domain"/>
    <property type="match status" value="1"/>
</dbReference>
<dbReference type="PROSITE" id="PS51741">
    <property type="entry name" value="F_BAR"/>
    <property type="match status" value="1"/>
</dbReference>
<gene>
    <name evidence="13" type="primary">LOC117242831</name>
</gene>
<feature type="region of interest" description="Disordered" evidence="9">
    <location>
        <begin position="1032"/>
        <end position="1086"/>
    </location>
</feature>
<dbReference type="SUPFAM" id="SSF103657">
    <property type="entry name" value="BAR/IMD domain-like"/>
    <property type="match status" value="1"/>
</dbReference>
<evidence type="ECO:0000256" key="4">
    <source>
        <dbReference type="ARBA" id="ARBA00022553"/>
    </source>
</evidence>
<feature type="compositionally biased region" description="Basic and acidic residues" evidence="9">
    <location>
        <begin position="1032"/>
        <end position="1045"/>
    </location>
</feature>
<comment type="subcellular location">
    <subcellularLocation>
        <location evidence="1">Cytoplasm</location>
        <location evidence="1">Cytoskeleton</location>
    </subcellularLocation>
</comment>
<keyword evidence="6" id="KW-0206">Cytoskeleton</keyword>
<evidence type="ECO:0000256" key="7">
    <source>
        <dbReference type="PROSITE-ProRule" id="PRU00192"/>
    </source>
</evidence>
<dbReference type="InterPro" id="IPR031160">
    <property type="entry name" value="F_BAR_dom"/>
</dbReference>
<dbReference type="GO" id="GO:0005886">
    <property type="term" value="C:plasma membrane"/>
    <property type="evidence" value="ECO:0007669"/>
    <property type="project" value="TreeGrafter"/>
</dbReference>
<dbReference type="PANTHER" id="PTHR23065">
    <property type="entry name" value="PROLINE-SERINE-THREONINE PHOSPHATASE INTERACTING PROTEIN 1"/>
    <property type="match status" value="1"/>
</dbReference>
<dbReference type="RefSeq" id="XP_033365699.1">
    <property type="nucleotide sequence ID" value="XM_033509808.1"/>
</dbReference>
<feature type="region of interest" description="Disordered" evidence="9">
    <location>
        <begin position="71"/>
        <end position="103"/>
    </location>
</feature>